<proteinExistence type="predicted"/>
<organism evidence="1 2">
    <name type="scientific">Cardiocondyla obscurior</name>
    <dbReference type="NCBI Taxonomy" id="286306"/>
    <lineage>
        <taxon>Eukaryota</taxon>
        <taxon>Metazoa</taxon>
        <taxon>Ecdysozoa</taxon>
        <taxon>Arthropoda</taxon>
        <taxon>Hexapoda</taxon>
        <taxon>Insecta</taxon>
        <taxon>Pterygota</taxon>
        <taxon>Neoptera</taxon>
        <taxon>Endopterygota</taxon>
        <taxon>Hymenoptera</taxon>
        <taxon>Apocrita</taxon>
        <taxon>Aculeata</taxon>
        <taxon>Formicoidea</taxon>
        <taxon>Formicidae</taxon>
        <taxon>Myrmicinae</taxon>
        <taxon>Cardiocondyla</taxon>
    </lineage>
</organism>
<reference evidence="1 2" key="1">
    <citation type="submission" date="2023-03" db="EMBL/GenBank/DDBJ databases">
        <title>High recombination rates correlate with genetic variation in Cardiocondyla obscurior ants.</title>
        <authorList>
            <person name="Errbii M."/>
        </authorList>
    </citation>
    <scope>NUCLEOTIDE SEQUENCE [LARGE SCALE GENOMIC DNA]</scope>
    <source>
        <strain evidence="1">Alpha-2009</strain>
        <tissue evidence="1">Whole body</tissue>
    </source>
</reference>
<accession>A0AAW2G496</accession>
<name>A0AAW2G496_9HYME</name>
<comment type="caution">
    <text evidence="1">The sequence shown here is derived from an EMBL/GenBank/DDBJ whole genome shotgun (WGS) entry which is preliminary data.</text>
</comment>
<sequence>MPLEQSLMISLLFAHQFKPHRPFYPRATDDSKNVREVPENATLLRI</sequence>
<keyword evidence="2" id="KW-1185">Reference proteome</keyword>
<dbReference type="Proteomes" id="UP001430953">
    <property type="component" value="Unassembled WGS sequence"/>
</dbReference>
<gene>
    <name evidence="1" type="ORF">PUN28_008571</name>
</gene>
<dbReference type="EMBL" id="JADYXP020000007">
    <property type="protein sequence ID" value="KAL0120942.1"/>
    <property type="molecule type" value="Genomic_DNA"/>
</dbReference>
<evidence type="ECO:0000313" key="1">
    <source>
        <dbReference type="EMBL" id="KAL0120942.1"/>
    </source>
</evidence>
<evidence type="ECO:0000313" key="2">
    <source>
        <dbReference type="Proteomes" id="UP001430953"/>
    </source>
</evidence>
<protein>
    <submittedName>
        <fullName evidence="1">Uncharacterized protein</fullName>
    </submittedName>
</protein>
<dbReference type="AlphaFoldDB" id="A0AAW2G496"/>